<protein>
    <submittedName>
        <fullName evidence="5">ABC transporter ATP-binding protein</fullName>
    </submittedName>
</protein>
<dbReference type="GO" id="GO:0042941">
    <property type="term" value="P:D-alanine transmembrane transport"/>
    <property type="evidence" value="ECO:0007669"/>
    <property type="project" value="TreeGrafter"/>
</dbReference>
<sequence length="256" mass="27531">MNEPLLRARGLTRRFGGLVAVDSVTIDVADGEVHGLIGPNGAGKTTLVNMLTGVDRIDDGSVHFAGEETTGLSSHKLASRGIARSFQTSQLFEDEDVLANVMAGRHRHLRYRFPNNVLFTPRTSREEKASLARCAELLETLQLADVAHRHVGELSYGRRRLVEIARALATEPRLLVLDEPAAGLSGADVDLLEAVLRDLSAAAYTILIIEHNIGLVMGICDRVTVLAEGAVLAQGPPAEVRVMPEVITAYLGRSAA</sequence>
<dbReference type="GO" id="GO:0015808">
    <property type="term" value="P:L-alanine transport"/>
    <property type="evidence" value="ECO:0007669"/>
    <property type="project" value="TreeGrafter"/>
</dbReference>
<gene>
    <name evidence="5" type="ORF">PSU4_18630</name>
</gene>
<dbReference type="GO" id="GO:0016887">
    <property type="term" value="F:ATP hydrolysis activity"/>
    <property type="evidence" value="ECO:0007669"/>
    <property type="project" value="InterPro"/>
</dbReference>
<dbReference type="GO" id="GO:1903806">
    <property type="term" value="P:L-isoleucine import across plasma membrane"/>
    <property type="evidence" value="ECO:0007669"/>
    <property type="project" value="TreeGrafter"/>
</dbReference>
<keyword evidence="1" id="KW-0813">Transport</keyword>
<evidence type="ECO:0000256" key="2">
    <source>
        <dbReference type="ARBA" id="ARBA00022741"/>
    </source>
</evidence>
<dbReference type="GO" id="GO:0015192">
    <property type="term" value="F:L-phenylalanine transmembrane transporter activity"/>
    <property type="evidence" value="ECO:0007669"/>
    <property type="project" value="TreeGrafter"/>
</dbReference>
<keyword evidence="2" id="KW-0547">Nucleotide-binding</keyword>
<dbReference type="InterPro" id="IPR027417">
    <property type="entry name" value="P-loop_NTPase"/>
</dbReference>
<dbReference type="InterPro" id="IPR032823">
    <property type="entry name" value="BCA_ABC_TP_C"/>
</dbReference>
<proteinExistence type="predicted"/>
<reference evidence="5 6" key="1">
    <citation type="submission" date="2019-07" db="EMBL/GenBank/DDBJ databases">
        <title>Whole genome shotgun sequence of Pseudonocardia sulfidoxydans NBRC 16205.</title>
        <authorList>
            <person name="Hosoyama A."/>
            <person name="Uohara A."/>
            <person name="Ohji S."/>
            <person name="Ichikawa N."/>
        </authorList>
    </citation>
    <scope>NUCLEOTIDE SEQUENCE [LARGE SCALE GENOMIC DNA]</scope>
    <source>
        <strain evidence="5 6">NBRC 16205</strain>
    </source>
</reference>
<dbReference type="PANTHER" id="PTHR45772:SF7">
    <property type="entry name" value="AMINO ACID ABC TRANSPORTER ATP-BINDING PROTEIN"/>
    <property type="match status" value="1"/>
</dbReference>
<dbReference type="InterPro" id="IPR003439">
    <property type="entry name" value="ABC_transporter-like_ATP-bd"/>
</dbReference>
<accession>A0A511DDM4</accession>
<dbReference type="RefSeq" id="WP_222596209.1">
    <property type="nucleotide sequence ID" value="NZ_BJVJ01000013.1"/>
</dbReference>
<keyword evidence="3 5" id="KW-0067">ATP-binding</keyword>
<feature type="domain" description="ABC transporter" evidence="4">
    <location>
        <begin position="6"/>
        <end position="253"/>
    </location>
</feature>
<dbReference type="FunFam" id="3.40.50.300:FF:000421">
    <property type="entry name" value="Branched-chain amino acid ABC transporter ATP-binding protein"/>
    <property type="match status" value="1"/>
</dbReference>
<dbReference type="Gene3D" id="3.40.50.300">
    <property type="entry name" value="P-loop containing nucleotide triphosphate hydrolases"/>
    <property type="match status" value="1"/>
</dbReference>
<dbReference type="EMBL" id="BJVJ01000013">
    <property type="protein sequence ID" value="GEL22909.1"/>
    <property type="molecule type" value="Genomic_DNA"/>
</dbReference>
<evidence type="ECO:0000259" key="4">
    <source>
        <dbReference type="PROSITE" id="PS50893"/>
    </source>
</evidence>
<dbReference type="Pfam" id="PF12399">
    <property type="entry name" value="BCA_ABC_TP_C"/>
    <property type="match status" value="1"/>
</dbReference>
<dbReference type="CDD" id="cd03219">
    <property type="entry name" value="ABC_Mj1267_LivG_branched"/>
    <property type="match status" value="1"/>
</dbReference>
<dbReference type="GO" id="GO:0005524">
    <property type="term" value="F:ATP binding"/>
    <property type="evidence" value="ECO:0007669"/>
    <property type="project" value="UniProtKB-KW"/>
</dbReference>
<dbReference type="Pfam" id="PF00005">
    <property type="entry name" value="ABC_tran"/>
    <property type="match status" value="1"/>
</dbReference>
<dbReference type="SMART" id="SM00382">
    <property type="entry name" value="AAA"/>
    <property type="match status" value="1"/>
</dbReference>
<dbReference type="GO" id="GO:0005886">
    <property type="term" value="C:plasma membrane"/>
    <property type="evidence" value="ECO:0007669"/>
    <property type="project" value="TreeGrafter"/>
</dbReference>
<dbReference type="SUPFAM" id="SSF52540">
    <property type="entry name" value="P-loop containing nucleoside triphosphate hydrolases"/>
    <property type="match status" value="1"/>
</dbReference>
<dbReference type="GO" id="GO:0015188">
    <property type="term" value="F:L-isoleucine transmembrane transporter activity"/>
    <property type="evidence" value="ECO:0007669"/>
    <property type="project" value="TreeGrafter"/>
</dbReference>
<dbReference type="GO" id="GO:0005304">
    <property type="term" value="F:L-valine transmembrane transporter activity"/>
    <property type="evidence" value="ECO:0007669"/>
    <property type="project" value="TreeGrafter"/>
</dbReference>
<dbReference type="InterPro" id="IPR003593">
    <property type="entry name" value="AAA+_ATPase"/>
</dbReference>
<evidence type="ECO:0000313" key="5">
    <source>
        <dbReference type="EMBL" id="GEL22909.1"/>
    </source>
</evidence>
<evidence type="ECO:0000256" key="1">
    <source>
        <dbReference type="ARBA" id="ARBA00022448"/>
    </source>
</evidence>
<name>A0A511DDM4_9PSEU</name>
<dbReference type="PANTHER" id="PTHR45772">
    <property type="entry name" value="CONSERVED COMPONENT OF ABC TRANSPORTER FOR NATURAL AMINO ACIDS-RELATED"/>
    <property type="match status" value="1"/>
</dbReference>
<evidence type="ECO:0000256" key="3">
    <source>
        <dbReference type="ARBA" id="ARBA00022840"/>
    </source>
</evidence>
<dbReference type="PROSITE" id="PS50893">
    <property type="entry name" value="ABC_TRANSPORTER_2"/>
    <property type="match status" value="1"/>
</dbReference>
<dbReference type="GO" id="GO:1903805">
    <property type="term" value="P:L-valine import across plasma membrane"/>
    <property type="evidence" value="ECO:0007669"/>
    <property type="project" value="TreeGrafter"/>
</dbReference>
<dbReference type="Proteomes" id="UP000321685">
    <property type="component" value="Unassembled WGS sequence"/>
</dbReference>
<keyword evidence="6" id="KW-1185">Reference proteome</keyword>
<dbReference type="AlphaFoldDB" id="A0A511DDM4"/>
<comment type="caution">
    <text evidence="5">The sequence shown here is derived from an EMBL/GenBank/DDBJ whole genome shotgun (WGS) entry which is preliminary data.</text>
</comment>
<dbReference type="InterPro" id="IPR051120">
    <property type="entry name" value="ABC_AA/LPS_Transport"/>
</dbReference>
<organism evidence="5 6">
    <name type="scientific">Pseudonocardia sulfidoxydans NBRC 16205</name>
    <dbReference type="NCBI Taxonomy" id="1223511"/>
    <lineage>
        <taxon>Bacteria</taxon>
        <taxon>Bacillati</taxon>
        <taxon>Actinomycetota</taxon>
        <taxon>Actinomycetes</taxon>
        <taxon>Pseudonocardiales</taxon>
        <taxon>Pseudonocardiaceae</taxon>
        <taxon>Pseudonocardia</taxon>
    </lineage>
</organism>
<evidence type="ECO:0000313" key="6">
    <source>
        <dbReference type="Proteomes" id="UP000321685"/>
    </source>
</evidence>